<dbReference type="EMBL" id="KV878586">
    <property type="protein sequence ID" value="OJJ59175.1"/>
    <property type="molecule type" value="Genomic_DNA"/>
</dbReference>
<evidence type="ECO:0000313" key="1">
    <source>
        <dbReference type="EMBL" id="OJJ59175.1"/>
    </source>
</evidence>
<dbReference type="InterPro" id="IPR021858">
    <property type="entry name" value="Fun_TF"/>
</dbReference>
<evidence type="ECO:0000313" key="2">
    <source>
        <dbReference type="Proteomes" id="UP000184356"/>
    </source>
</evidence>
<dbReference type="VEuPathDB" id="FungiDB:ASPSYDRAFT_45601"/>
<dbReference type="OrthoDB" id="5429770at2759"/>
<dbReference type="STRING" id="1036612.A0A1L9TIC8"/>
<dbReference type="PANTHER" id="PTHR38791">
    <property type="entry name" value="ZN(II)2CYS6 TRANSCRIPTION FACTOR (EUROFUNG)-RELATED-RELATED"/>
    <property type="match status" value="1"/>
</dbReference>
<dbReference type="AlphaFoldDB" id="A0A1L9TIC8"/>
<dbReference type="GeneID" id="63763147"/>
<dbReference type="RefSeq" id="XP_040702981.1">
    <property type="nucleotide sequence ID" value="XM_040847074.1"/>
</dbReference>
<protein>
    <submittedName>
        <fullName evidence="1">Uncharacterized protein</fullName>
    </submittedName>
</protein>
<gene>
    <name evidence="1" type="ORF">ASPSYDRAFT_45601</name>
</gene>
<sequence>MKKECVGYQDPKALRFFDQTSEVATKCQARATAENSTEVRSIICISPSIEDQAIAHTLKCYVGNTRSQSVLAYLPDLLRSDPTDALQATLKAIGLASISQIHNLPALRRAAGEEYSVALRGINRSLQDADTATSDSTLGTVVLLALYEMISCPESDMMHGWVNHVRGAIKLLELRGEKQLASAVGMELFTVVRLQSAVSNVFYRTKYHTSPRVLWLAKLAMSASPGSSNPIETFYNILLPLNDLSIAIEEAYTRDGFTGDMAPLIRHAVWLDGALKSWALSLGSSWKYTTVHIEQSPPGDMLFPPHNDEYHIYPDQRAVTIWNHYRLTRLTLHELMQPIYSSLSMRQKTTWPDAQQTMAQSTAVSKEMVRDICASVPYFFRSDETRFAAGVRLPWPLFVAADSVSASPYTRAWICHVLDILGRSTGVQQALTMADSIKRGHHGMPLIPGKSQYV</sequence>
<dbReference type="Pfam" id="PF11951">
    <property type="entry name" value="Fungal_trans_2"/>
    <property type="match status" value="1"/>
</dbReference>
<dbReference type="PANTHER" id="PTHR38791:SF5">
    <property type="entry name" value="TRANSCRIPTION FACTOR DBAG-RELATED"/>
    <property type="match status" value="1"/>
</dbReference>
<organism evidence="1 2">
    <name type="scientific">Aspergillus sydowii CBS 593.65</name>
    <dbReference type="NCBI Taxonomy" id="1036612"/>
    <lineage>
        <taxon>Eukaryota</taxon>
        <taxon>Fungi</taxon>
        <taxon>Dikarya</taxon>
        <taxon>Ascomycota</taxon>
        <taxon>Pezizomycotina</taxon>
        <taxon>Eurotiomycetes</taxon>
        <taxon>Eurotiomycetidae</taxon>
        <taxon>Eurotiales</taxon>
        <taxon>Aspergillaceae</taxon>
        <taxon>Aspergillus</taxon>
        <taxon>Aspergillus subgen. Nidulantes</taxon>
    </lineage>
</organism>
<dbReference type="Proteomes" id="UP000184356">
    <property type="component" value="Unassembled WGS sequence"/>
</dbReference>
<accession>A0A1L9TIC8</accession>
<keyword evidence="2" id="KW-1185">Reference proteome</keyword>
<dbReference type="InterPro" id="IPR053175">
    <property type="entry name" value="DHMBA_Reg_Transcription_Factor"/>
</dbReference>
<reference evidence="2" key="1">
    <citation type="journal article" date="2017" name="Genome Biol.">
        <title>Comparative genomics reveals high biological diversity and specific adaptations in the industrially and medically important fungal genus Aspergillus.</title>
        <authorList>
            <person name="de Vries R.P."/>
            <person name="Riley R."/>
            <person name="Wiebenga A."/>
            <person name="Aguilar-Osorio G."/>
            <person name="Amillis S."/>
            <person name="Uchima C.A."/>
            <person name="Anderluh G."/>
            <person name="Asadollahi M."/>
            <person name="Askin M."/>
            <person name="Barry K."/>
            <person name="Battaglia E."/>
            <person name="Bayram O."/>
            <person name="Benocci T."/>
            <person name="Braus-Stromeyer S.A."/>
            <person name="Caldana C."/>
            <person name="Canovas D."/>
            <person name="Cerqueira G.C."/>
            <person name="Chen F."/>
            <person name="Chen W."/>
            <person name="Choi C."/>
            <person name="Clum A."/>
            <person name="Dos Santos R.A."/>
            <person name="Damasio A.R."/>
            <person name="Diallinas G."/>
            <person name="Emri T."/>
            <person name="Fekete E."/>
            <person name="Flipphi M."/>
            <person name="Freyberg S."/>
            <person name="Gallo A."/>
            <person name="Gournas C."/>
            <person name="Habgood R."/>
            <person name="Hainaut M."/>
            <person name="Harispe M.L."/>
            <person name="Henrissat B."/>
            <person name="Hilden K.S."/>
            <person name="Hope R."/>
            <person name="Hossain A."/>
            <person name="Karabika E."/>
            <person name="Karaffa L."/>
            <person name="Karanyi Z."/>
            <person name="Krasevec N."/>
            <person name="Kuo A."/>
            <person name="Kusch H."/>
            <person name="LaButti K."/>
            <person name="Lagendijk E.L."/>
            <person name="Lapidus A."/>
            <person name="Levasseur A."/>
            <person name="Lindquist E."/>
            <person name="Lipzen A."/>
            <person name="Logrieco A.F."/>
            <person name="MacCabe A."/>
            <person name="Maekelae M.R."/>
            <person name="Malavazi I."/>
            <person name="Melin P."/>
            <person name="Meyer V."/>
            <person name="Mielnichuk N."/>
            <person name="Miskei M."/>
            <person name="Molnar A.P."/>
            <person name="Mule G."/>
            <person name="Ngan C.Y."/>
            <person name="Orejas M."/>
            <person name="Orosz E."/>
            <person name="Ouedraogo J.P."/>
            <person name="Overkamp K.M."/>
            <person name="Park H.-S."/>
            <person name="Perrone G."/>
            <person name="Piumi F."/>
            <person name="Punt P.J."/>
            <person name="Ram A.F."/>
            <person name="Ramon A."/>
            <person name="Rauscher S."/>
            <person name="Record E."/>
            <person name="Riano-Pachon D.M."/>
            <person name="Robert V."/>
            <person name="Roehrig J."/>
            <person name="Ruller R."/>
            <person name="Salamov A."/>
            <person name="Salih N.S."/>
            <person name="Samson R.A."/>
            <person name="Sandor E."/>
            <person name="Sanguinetti M."/>
            <person name="Schuetze T."/>
            <person name="Sepcic K."/>
            <person name="Shelest E."/>
            <person name="Sherlock G."/>
            <person name="Sophianopoulou V."/>
            <person name="Squina F.M."/>
            <person name="Sun H."/>
            <person name="Susca A."/>
            <person name="Todd R.B."/>
            <person name="Tsang A."/>
            <person name="Unkles S.E."/>
            <person name="van de Wiele N."/>
            <person name="van Rossen-Uffink D."/>
            <person name="Oliveira J.V."/>
            <person name="Vesth T.C."/>
            <person name="Visser J."/>
            <person name="Yu J.-H."/>
            <person name="Zhou M."/>
            <person name="Andersen M.R."/>
            <person name="Archer D.B."/>
            <person name="Baker S.E."/>
            <person name="Benoit I."/>
            <person name="Brakhage A.A."/>
            <person name="Braus G.H."/>
            <person name="Fischer R."/>
            <person name="Frisvad J.C."/>
            <person name="Goldman G.H."/>
            <person name="Houbraken J."/>
            <person name="Oakley B."/>
            <person name="Pocsi I."/>
            <person name="Scazzocchio C."/>
            <person name="Seiboth B."/>
            <person name="vanKuyk P.A."/>
            <person name="Wortman J."/>
            <person name="Dyer P.S."/>
            <person name="Grigoriev I.V."/>
        </authorList>
    </citation>
    <scope>NUCLEOTIDE SEQUENCE [LARGE SCALE GENOMIC DNA]</scope>
    <source>
        <strain evidence="2">CBS 593.65</strain>
    </source>
</reference>
<proteinExistence type="predicted"/>
<name>A0A1L9TIC8_9EURO</name>